<dbReference type="Pfam" id="PF02922">
    <property type="entry name" value="CBM_48"/>
    <property type="match status" value="1"/>
</dbReference>
<dbReference type="InterPro" id="IPR013780">
    <property type="entry name" value="Glyco_hydro_b"/>
</dbReference>
<reference evidence="3" key="1">
    <citation type="submission" date="2021-10" db="EMBL/GenBank/DDBJ databases">
        <authorList>
            <person name="Criscuolo A."/>
        </authorList>
    </citation>
    <scope>NUCLEOTIDE SEQUENCE</scope>
    <source>
        <strain evidence="3">CIP111885</strain>
    </source>
</reference>
<dbReference type="Pfam" id="PF21653">
    <property type="entry name" value="pulA_all-beta"/>
    <property type="match status" value="1"/>
</dbReference>
<dbReference type="AlphaFoldDB" id="A0A9C7GAG7"/>
<dbReference type="InterPro" id="IPR006047">
    <property type="entry name" value="GH13_cat_dom"/>
</dbReference>
<proteinExistence type="inferred from homology"/>
<dbReference type="SMART" id="SM00642">
    <property type="entry name" value="Aamy"/>
    <property type="match status" value="1"/>
</dbReference>
<name>A0A9C7GAG7_9BACI</name>
<dbReference type="NCBIfam" id="TIGR02104">
    <property type="entry name" value="pulA_typeI"/>
    <property type="match status" value="1"/>
</dbReference>
<dbReference type="Gene3D" id="3.20.20.80">
    <property type="entry name" value="Glycosidases"/>
    <property type="match status" value="1"/>
</dbReference>
<evidence type="ECO:0000313" key="3">
    <source>
        <dbReference type="EMBL" id="CAG9608944.1"/>
    </source>
</evidence>
<protein>
    <submittedName>
        <fullName evidence="3">Pullulanase</fullName>
        <ecNumber evidence="3">3.2.1.41</ecNumber>
    </submittedName>
</protein>
<dbReference type="Gene3D" id="2.60.40.10">
    <property type="entry name" value="Immunoglobulins"/>
    <property type="match status" value="1"/>
</dbReference>
<dbReference type="InterPro" id="IPR040697">
    <property type="entry name" value="PulA_N1"/>
</dbReference>
<keyword evidence="3" id="KW-0378">Hydrolase</keyword>
<dbReference type="Pfam" id="PF17999">
    <property type="entry name" value="PulA_N1"/>
    <property type="match status" value="1"/>
</dbReference>
<dbReference type="GO" id="GO:0051060">
    <property type="term" value="F:pullulanase activity"/>
    <property type="evidence" value="ECO:0007669"/>
    <property type="project" value="UniProtKB-EC"/>
</dbReference>
<dbReference type="InterPro" id="IPR013783">
    <property type="entry name" value="Ig-like_fold"/>
</dbReference>
<dbReference type="EC" id="3.2.1.41" evidence="3"/>
<feature type="domain" description="Glycosyl hydrolase family 13 catalytic" evidence="2">
    <location>
        <begin position="247"/>
        <end position="616"/>
    </location>
</feature>
<dbReference type="CDD" id="cd02860">
    <property type="entry name" value="E_set_Pullulanase"/>
    <property type="match status" value="1"/>
</dbReference>
<gene>
    <name evidence="3" type="primary">amyX</name>
    <name evidence="3" type="ORF">NEOCIP111885_02662</name>
</gene>
<dbReference type="Gene3D" id="2.60.40.1180">
    <property type="entry name" value="Golgi alpha-mannosidase II"/>
    <property type="match status" value="1"/>
</dbReference>
<keyword evidence="3" id="KW-0326">Glycosidase</keyword>
<dbReference type="InterPro" id="IPR011840">
    <property type="entry name" value="PulA_typeI"/>
</dbReference>
<comment type="caution">
    <text evidence="3">The sequence shown here is derived from an EMBL/GenBank/DDBJ whole genome shotgun (WGS) entry which is preliminary data.</text>
</comment>
<dbReference type="InterPro" id="IPR017853">
    <property type="entry name" value="GH"/>
</dbReference>
<dbReference type="EMBL" id="CAKJTG010000014">
    <property type="protein sequence ID" value="CAG9608944.1"/>
    <property type="molecule type" value="Genomic_DNA"/>
</dbReference>
<dbReference type="RefSeq" id="WP_230497186.1">
    <property type="nucleotide sequence ID" value="NZ_CAKJTG010000014.1"/>
</dbReference>
<evidence type="ECO:0000259" key="2">
    <source>
        <dbReference type="SMART" id="SM00642"/>
    </source>
</evidence>
<accession>A0A9C7GAG7</accession>
<dbReference type="InterPro" id="IPR049117">
    <property type="entry name" value="pulA_all-beta"/>
</dbReference>
<dbReference type="InterPro" id="IPR004193">
    <property type="entry name" value="Glyco_hydro_13_N"/>
</dbReference>
<evidence type="ECO:0000313" key="4">
    <source>
        <dbReference type="Proteomes" id="UP000789845"/>
    </source>
</evidence>
<dbReference type="CDD" id="cd11341">
    <property type="entry name" value="AmyAc_Pullulanase_LD-like"/>
    <property type="match status" value="1"/>
</dbReference>
<sequence length="717" mass="81948">MISIKRDFYAYLDEMSVITILLPFSYHEGLSSLFFIMIGDQNKPLFIKEKMVLEESIKYICVLPHTVDFGQTYWIIDEHHNQTDLQIGAVIRTSEFDTLFFYNGQDLGVTYQPHYSMVKLWAPTATGVKLKLTSPNGQQEIIEMLREEKGIWKVTEDKDLEGYKYTFLVCVNLRWREAVDPYAVAVTANGAEGVIVNLEKTRTPKPVLPPFEHPVDAIIYETHIRDLTIHPKSGVKHKGKYIGACELKTFSDETGKTGLDYLKELGITHIEFLPVNDFEGVNELGDYSDYNWGYNPLHFNAPEGSYATNPSDPYSRIMELKQLIHSVQQQGIRVILDVVYNHVYNREASSFEKIVPGYYFRHDEFGMPSNGTGVGNDIASERLMVRKFILDSVHFWTQEYDIDGLRFDLMGILDVETMNSIRKLTDQIDPTFLLIGEGWELNTPLLAEKKATIKNQAQLPRIAQFNDQFRDVIKGSTFSLSVKGYAMGGNGNLAQTKMVIAGSISLNEKEKGIFLEPGQSVNYLESHDNHTMWDKFNKIVNGDSEEVLRKYHRLATTILLLSQGIPFLHSGQEFFRTKSGIGNSYNSPDGINQLDWERKQKFIQDVEFIKGVIELRKSHQAFRLRTTSQIRSHLEWLPLKEPLLGYRLKGVKGYGEWSEIIVIFNPLNSCETVQLAPDGLWQMLLNHEKVGRTAFKQLEKNSITIEPISAIVIGKLR</sequence>
<comment type="similarity">
    <text evidence="1">Belongs to the glycosyl hydrolase 13 family.</text>
</comment>
<evidence type="ECO:0000256" key="1">
    <source>
        <dbReference type="ARBA" id="ARBA00008061"/>
    </source>
</evidence>
<dbReference type="PANTHER" id="PTHR43002">
    <property type="entry name" value="GLYCOGEN DEBRANCHING ENZYME"/>
    <property type="match status" value="1"/>
</dbReference>
<dbReference type="Pfam" id="PF00128">
    <property type="entry name" value="Alpha-amylase"/>
    <property type="match status" value="1"/>
</dbReference>
<keyword evidence="4" id="KW-1185">Reference proteome</keyword>
<dbReference type="SUPFAM" id="SSF81296">
    <property type="entry name" value="E set domains"/>
    <property type="match status" value="1"/>
</dbReference>
<organism evidence="3 4">
    <name type="scientific">Pseudoneobacillus rhizosphaerae</name>
    <dbReference type="NCBI Taxonomy" id="2880968"/>
    <lineage>
        <taxon>Bacteria</taxon>
        <taxon>Bacillati</taxon>
        <taxon>Bacillota</taxon>
        <taxon>Bacilli</taxon>
        <taxon>Bacillales</taxon>
        <taxon>Bacillaceae</taxon>
        <taxon>Pseudoneobacillus</taxon>
    </lineage>
</organism>
<dbReference type="Proteomes" id="UP000789845">
    <property type="component" value="Unassembled WGS sequence"/>
</dbReference>
<dbReference type="InterPro" id="IPR014756">
    <property type="entry name" value="Ig_E-set"/>
</dbReference>
<dbReference type="GO" id="GO:0005975">
    <property type="term" value="P:carbohydrate metabolic process"/>
    <property type="evidence" value="ECO:0007669"/>
    <property type="project" value="InterPro"/>
</dbReference>
<dbReference type="Gene3D" id="2.60.40.2320">
    <property type="match status" value="1"/>
</dbReference>
<dbReference type="SUPFAM" id="SSF51445">
    <property type="entry name" value="(Trans)glycosidases"/>
    <property type="match status" value="1"/>
</dbReference>